<evidence type="ECO:0000256" key="2">
    <source>
        <dbReference type="ARBA" id="ARBA00012921"/>
    </source>
</evidence>
<keyword evidence="3" id="KW-0456">Lyase</keyword>
<dbReference type="SUPFAM" id="SSF48557">
    <property type="entry name" value="L-aspartase-like"/>
    <property type="match status" value="1"/>
</dbReference>
<evidence type="ECO:0000259" key="6">
    <source>
        <dbReference type="Pfam" id="PF10415"/>
    </source>
</evidence>
<protein>
    <recommendedName>
        <fullName evidence="2">fumarate hydratase</fullName>
        <ecNumber evidence="2">4.2.1.2</ecNumber>
    </recommendedName>
</protein>
<evidence type="ECO:0000256" key="4">
    <source>
        <dbReference type="ARBA" id="ARBA00051302"/>
    </source>
</evidence>
<dbReference type="InterPro" id="IPR022761">
    <property type="entry name" value="Fumarate_lyase_N"/>
</dbReference>
<dbReference type="FunCoup" id="A0A6P9DU55">
    <property type="interactions" value="3832"/>
</dbReference>
<evidence type="ECO:0000313" key="7">
    <source>
        <dbReference type="Proteomes" id="UP000235220"/>
    </source>
</evidence>
<evidence type="ECO:0000313" key="8">
    <source>
        <dbReference type="RefSeq" id="XP_035538761.1"/>
    </source>
</evidence>
<keyword evidence="7" id="KW-1185">Reference proteome</keyword>
<dbReference type="PANTHER" id="PTHR11444">
    <property type="entry name" value="ASPARTATEAMMONIA/ARGININOSUCCINATE/ADENYLOSUCCINATE LYASE"/>
    <property type="match status" value="1"/>
</dbReference>
<dbReference type="Pfam" id="PF10415">
    <property type="entry name" value="FumaraseC_C"/>
    <property type="match status" value="1"/>
</dbReference>
<organism evidence="7 8">
    <name type="scientific">Juglans regia</name>
    <name type="common">English walnut</name>
    <dbReference type="NCBI Taxonomy" id="51240"/>
    <lineage>
        <taxon>Eukaryota</taxon>
        <taxon>Viridiplantae</taxon>
        <taxon>Streptophyta</taxon>
        <taxon>Embryophyta</taxon>
        <taxon>Tracheophyta</taxon>
        <taxon>Spermatophyta</taxon>
        <taxon>Magnoliopsida</taxon>
        <taxon>eudicotyledons</taxon>
        <taxon>Gunneridae</taxon>
        <taxon>Pentapetalae</taxon>
        <taxon>rosids</taxon>
        <taxon>fabids</taxon>
        <taxon>Fagales</taxon>
        <taxon>Juglandaceae</taxon>
        <taxon>Juglans</taxon>
    </lineage>
</organism>
<dbReference type="InterPro" id="IPR008948">
    <property type="entry name" value="L-Aspartase-like"/>
</dbReference>
<dbReference type="PRINTS" id="PR00149">
    <property type="entry name" value="FUMRATELYASE"/>
</dbReference>
<reference evidence="8" key="1">
    <citation type="submission" date="2025-08" db="UniProtKB">
        <authorList>
            <consortium name="RefSeq"/>
        </authorList>
    </citation>
    <scope>IDENTIFICATION</scope>
    <source>
        <tissue evidence="8">Leaves</tissue>
    </source>
</reference>
<accession>A0A6P9DU55</accession>
<dbReference type="FunFam" id="1.20.200.10:FF:000001">
    <property type="entry name" value="Fumarate hydratase, mitochondrial"/>
    <property type="match status" value="1"/>
</dbReference>
<dbReference type="InterPro" id="IPR005677">
    <property type="entry name" value="Fum_hydII"/>
</dbReference>
<dbReference type="Gramene" id="Jr11_15280_p1">
    <property type="protein sequence ID" value="cds.Jr11_15280_p1"/>
    <property type="gene ID" value="Jr11_15280"/>
</dbReference>
<dbReference type="FunFam" id="1.10.40.30:FF:000002">
    <property type="entry name" value="Fumarate hydratase class II"/>
    <property type="match status" value="1"/>
</dbReference>
<dbReference type="Gene3D" id="1.10.275.10">
    <property type="entry name" value="Fumarase/aspartase (N-terminal domain)"/>
    <property type="match status" value="1"/>
</dbReference>
<dbReference type="GO" id="GO:0006099">
    <property type="term" value="P:tricarboxylic acid cycle"/>
    <property type="evidence" value="ECO:0000318"/>
    <property type="project" value="GO_Central"/>
</dbReference>
<name>A0A6P9DU55_JUGRE</name>
<comment type="similarity">
    <text evidence="1">Belongs to the class-II fumarase/aspartase family. Fumarase subfamily.</text>
</comment>
<dbReference type="CDD" id="cd01362">
    <property type="entry name" value="Fumarase_classII"/>
    <property type="match status" value="1"/>
</dbReference>
<dbReference type="EC" id="4.2.1.2" evidence="2"/>
<comment type="catalytic activity">
    <reaction evidence="4">
        <text>(S)-malate = fumarate + H2O</text>
        <dbReference type="Rhea" id="RHEA:12460"/>
        <dbReference type="ChEBI" id="CHEBI:15377"/>
        <dbReference type="ChEBI" id="CHEBI:15589"/>
        <dbReference type="ChEBI" id="CHEBI:29806"/>
        <dbReference type="EC" id="4.2.1.2"/>
    </reaction>
    <physiologicalReaction direction="left-to-right" evidence="4">
        <dbReference type="Rhea" id="RHEA:12461"/>
    </physiologicalReaction>
    <physiologicalReaction direction="right-to-left" evidence="4">
        <dbReference type="Rhea" id="RHEA:12462"/>
    </physiologicalReaction>
</comment>
<dbReference type="GeneID" id="108994152"/>
<sequence>MAMYFVSRRFSGGSAIGALRCATFWRPYSTSFREERDTFGPILVPADKLWGAQTQRSLQNFDIGGERERMPEPIIRAFGILKKCAAKVNMEYGLDPAIGKAIMQAAQEVAEGKLNDHFPLVVWQTGSGTQSNMNANEVIANRAAEIIGHKRGEKFVHPNDHVNRSQSSNDTFPTVMHIAASMEINSRLIPNLKQLHTSLNSKVKYGIDRVSCTLPRMYQLAQGGTAVGTGLNTKKGFDAKIAAAVAEETSLPFVTAENKFEALAAHDAFVETSGALNTIAASLMKIANDIRLLGSGPRCGLGELILPENEPGSSIMPGKVNPTQCEAITMVCAQVMGNHVAVTVGGSNGHFELNVFKPMIANGLLNSLRLLGDASASFEKNCVRGIQANKERISKLLHESLMLVTSLNPKIGYDNAAAVAKKAHKEGSTLKEAALKLGVLTSEEFDNLVVPEKMIGPSD</sequence>
<dbReference type="HAMAP" id="MF_00743">
    <property type="entry name" value="FumaraseC"/>
    <property type="match status" value="1"/>
</dbReference>
<dbReference type="InterPro" id="IPR024083">
    <property type="entry name" value="Fumarase/histidase_N"/>
</dbReference>
<evidence type="ECO:0000256" key="3">
    <source>
        <dbReference type="ARBA" id="ARBA00023239"/>
    </source>
</evidence>
<feature type="domain" description="Fumarate lyase N-terminal" evidence="5">
    <location>
        <begin position="203"/>
        <end position="337"/>
    </location>
</feature>
<dbReference type="GO" id="GO:0051262">
    <property type="term" value="P:protein tetramerization"/>
    <property type="evidence" value="ECO:0007669"/>
    <property type="project" value="UniProtKB-ARBA"/>
</dbReference>
<dbReference type="PROSITE" id="PS00163">
    <property type="entry name" value="FUMARATE_LYASES"/>
    <property type="match status" value="1"/>
</dbReference>
<dbReference type="InterPro" id="IPR018951">
    <property type="entry name" value="Fumarase_C_C"/>
</dbReference>
<dbReference type="InterPro" id="IPR000362">
    <property type="entry name" value="Fumarate_lyase_fam"/>
</dbReference>
<dbReference type="Gene3D" id="1.10.40.30">
    <property type="entry name" value="Fumarase/aspartase (C-terminal domain)"/>
    <property type="match status" value="1"/>
</dbReference>
<dbReference type="GO" id="GO:0004333">
    <property type="term" value="F:fumarate hydratase activity"/>
    <property type="evidence" value="ECO:0000318"/>
    <property type="project" value="GO_Central"/>
</dbReference>
<evidence type="ECO:0000259" key="5">
    <source>
        <dbReference type="Pfam" id="PF00206"/>
    </source>
</evidence>
<evidence type="ECO:0000256" key="1">
    <source>
        <dbReference type="ARBA" id="ARBA00009084"/>
    </source>
</evidence>
<proteinExistence type="inferred from homology"/>
<gene>
    <name evidence="8" type="primary">LOC108994152</name>
</gene>
<dbReference type="AlphaFoldDB" id="A0A6P9DU55"/>
<dbReference type="Pfam" id="PF00206">
    <property type="entry name" value="Lyase_1"/>
    <property type="match status" value="1"/>
</dbReference>
<dbReference type="FunFam" id="1.10.275.10:FF:000001">
    <property type="entry name" value="Fumarate hydratase, mitochondrial"/>
    <property type="match status" value="1"/>
</dbReference>
<dbReference type="GO" id="GO:0005739">
    <property type="term" value="C:mitochondrion"/>
    <property type="evidence" value="ECO:0000318"/>
    <property type="project" value="GO_Central"/>
</dbReference>
<dbReference type="PANTHER" id="PTHR11444:SF1">
    <property type="entry name" value="FUMARATE HYDRATASE, MITOCHONDRIAL"/>
    <property type="match status" value="1"/>
</dbReference>
<dbReference type="GO" id="GO:0006106">
    <property type="term" value="P:fumarate metabolic process"/>
    <property type="evidence" value="ECO:0000318"/>
    <property type="project" value="GO_Central"/>
</dbReference>
<dbReference type="Gene3D" id="1.20.200.10">
    <property type="entry name" value="Fumarase/aspartase (Central domain)"/>
    <property type="match status" value="2"/>
</dbReference>
<dbReference type="RefSeq" id="XP_035538761.1">
    <property type="nucleotide sequence ID" value="XM_035682868.1"/>
</dbReference>
<feature type="domain" description="Fumarase C C-terminal" evidence="6">
    <location>
        <begin position="403"/>
        <end position="455"/>
    </location>
</feature>
<dbReference type="InterPro" id="IPR020557">
    <property type="entry name" value="Fumarate_lyase_CS"/>
</dbReference>
<dbReference type="GO" id="GO:0006108">
    <property type="term" value="P:malate metabolic process"/>
    <property type="evidence" value="ECO:0000318"/>
    <property type="project" value="GO_Central"/>
</dbReference>
<dbReference type="Proteomes" id="UP000235220">
    <property type="component" value="Chromosome 11"/>
</dbReference>